<gene>
    <name evidence="2" type="ORF">KHLLAP_LOCUS2623</name>
</gene>
<evidence type="ECO:0000313" key="3">
    <source>
        <dbReference type="Proteomes" id="UP001295740"/>
    </source>
</evidence>
<protein>
    <submittedName>
        <fullName evidence="2">Uu.00g095490.m01.CDS01</fullName>
    </submittedName>
</protein>
<evidence type="ECO:0000313" key="2">
    <source>
        <dbReference type="EMBL" id="CAJ2502155.1"/>
    </source>
</evidence>
<dbReference type="Proteomes" id="UP001295740">
    <property type="component" value="Unassembled WGS sequence"/>
</dbReference>
<accession>A0AAI8YEU6</accession>
<organism evidence="2 3">
    <name type="scientific">Anthostomella pinea</name>
    <dbReference type="NCBI Taxonomy" id="933095"/>
    <lineage>
        <taxon>Eukaryota</taxon>
        <taxon>Fungi</taxon>
        <taxon>Dikarya</taxon>
        <taxon>Ascomycota</taxon>
        <taxon>Pezizomycotina</taxon>
        <taxon>Sordariomycetes</taxon>
        <taxon>Xylariomycetidae</taxon>
        <taxon>Xylariales</taxon>
        <taxon>Xylariaceae</taxon>
        <taxon>Anthostomella</taxon>
    </lineage>
</organism>
<keyword evidence="3" id="KW-1185">Reference proteome</keyword>
<comment type="caution">
    <text evidence="2">The sequence shown here is derived from an EMBL/GenBank/DDBJ whole genome shotgun (WGS) entry which is preliminary data.</text>
</comment>
<feature type="signal peptide" evidence="1">
    <location>
        <begin position="1"/>
        <end position="20"/>
    </location>
</feature>
<feature type="chain" id="PRO_5042619913" evidence="1">
    <location>
        <begin position="21"/>
        <end position="69"/>
    </location>
</feature>
<sequence>MSAVILAYFVFVIQVVVVNAVKLDQLIVYQITFQPVLVVEVVNNVVLAENHMTNRAFSQANQQIVRGIE</sequence>
<proteinExistence type="predicted"/>
<dbReference type="AlphaFoldDB" id="A0AAI8YEU6"/>
<name>A0AAI8YEU6_9PEZI</name>
<reference evidence="2" key="1">
    <citation type="submission" date="2023-10" db="EMBL/GenBank/DDBJ databases">
        <authorList>
            <person name="Hackl T."/>
        </authorList>
    </citation>
    <scope>NUCLEOTIDE SEQUENCE</scope>
</reference>
<dbReference type="EMBL" id="CAUWAG010000004">
    <property type="protein sequence ID" value="CAJ2502155.1"/>
    <property type="molecule type" value="Genomic_DNA"/>
</dbReference>
<evidence type="ECO:0000256" key="1">
    <source>
        <dbReference type="SAM" id="SignalP"/>
    </source>
</evidence>
<keyword evidence="1" id="KW-0732">Signal</keyword>